<dbReference type="AlphaFoldDB" id="A0A8H7RHC7"/>
<feature type="compositionally biased region" description="Basic and acidic residues" evidence="1">
    <location>
        <begin position="45"/>
        <end position="55"/>
    </location>
</feature>
<reference evidence="2 3" key="1">
    <citation type="submission" date="2020-12" db="EMBL/GenBank/DDBJ databases">
        <title>Metabolic potential, ecology and presence of endohyphal bacteria is reflected in genomic diversity of Mucoromycotina.</title>
        <authorList>
            <person name="Muszewska A."/>
            <person name="Okrasinska A."/>
            <person name="Steczkiewicz K."/>
            <person name="Drgas O."/>
            <person name="Orlowska M."/>
            <person name="Perlinska-Lenart U."/>
            <person name="Aleksandrzak-Piekarczyk T."/>
            <person name="Szatraj K."/>
            <person name="Zielenkiewicz U."/>
            <person name="Pilsyk S."/>
            <person name="Malc E."/>
            <person name="Mieczkowski P."/>
            <person name="Kruszewska J.S."/>
            <person name="Biernat P."/>
            <person name="Pawlowska J."/>
        </authorList>
    </citation>
    <scope>NUCLEOTIDE SEQUENCE [LARGE SCALE GENOMIC DNA]</scope>
    <source>
        <strain evidence="2 3">CBS 142.35</strain>
    </source>
</reference>
<name>A0A8H7RHC7_9FUNG</name>
<feature type="compositionally biased region" description="Polar residues" evidence="1">
    <location>
        <begin position="1"/>
        <end position="11"/>
    </location>
</feature>
<dbReference type="Proteomes" id="UP000646827">
    <property type="component" value="Unassembled WGS sequence"/>
</dbReference>
<gene>
    <name evidence="2" type="ORF">INT45_009089</name>
</gene>
<evidence type="ECO:0000313" key="3">
    <source>
        <dbReference type="Proteomes" id="UP000646827"/>
    </source>
</evidence>
<accession>A0A8H7RHC7</accession>
<sequence>MSNSPESTYSDYNCHIEETDNINPQSPTFFSTTSTKIPNNNSPDESNKNDSKKEAPQVIRIENGITIVQDFDPDFLPPPLYPEKATPKNEIGLYYDLIQQCDFYNIEKETINRKQDTVRRHLAKRIAARLYPVLLAMDSELERQDTIRTYIKRHIHDMYITSDNKLHTFINNDFNSMVTYGLPRTLAARDVQI</sequence>
<feature type="region of interest" description="Disordered" evidence="1">
    <location>
        <begin position="1"/>
        <end position="55"/>
    </location>
</feature>
<evidence type="ECO:0000256" key="1">
    <source>
        <dbReference type="SAM" id="MobiDB-lite"/>
    </source>
</evidence>
<proteinExistence type="predicted"/>
<protein>
    <submittedName>
        <fullName evidence="2">Uncharacterized protein</fullName>
    </submittedName>
</protein>
<keyword evidence="3" id="KW-1185">Reference proteome</keyword>
<evidence type="ECO:0000313" key="2">
    <source>
        <dbReference type="EMBL" id="KAG2210435.1"/>
    </source>
</evidence>
<dbReference type="EMBL" id="JAEPRB010000917">
    <property type="protein sequence ID" value="KAG2210435.1"/>
    <property type="molecule type" value="Genomic_DNA"/>
</dbReference>
<dbReference type="OrthoDB" id="2301615at2759"/>
<comment type="caution">
    <text evidence="2">The sequence shown here is derived from an EMBL/GenBank/DDBJ whole genome shotgun (WGS) entry which is preliminary data.</text>
</comment>
<organism evidence="2 3">
    <name type="scientific">Circinella minor</name>
    <dbReference type="NCBI Taxonomy" id="1195481"/>
    <lineage>
        <taxon>Eukaryota</taxon>
        <taxon>Fungi</taxon>
        <taxon>Fungi incertae sedis</taxon>
        <taxon>Mucoromycota</taxon>
        <taxon>Mucoromycotina</taxon>
        <taxon>Mucoromycetes</taxon>
        <taxon>Mucorales</taxon>
        <taxon>Lichtheimiaceae</taxon>
        <taxon>Circinella</taxon>
    </lineage>
</organism>